<evidence type="ECO:0000313" key="3">
    <source>
        <dbReference type="EMBL" id="MEO1782313.1"/>
    </source>
</evidence>
<proteinExistence type="predicted"/>
<dbReference type="InterPro" id="IPR041698">
    <property type="entry name" value="Methyltransf_25"/>
</dbReference>
<keyword evidence="1" id="KW-0808">Transferase</keyword>
<dbReference type="InterPro" id="IPR029063">
    <property type="entry name" value="SAM-dependent_MTases_sf"/>
</dbReference>
<gene>
    <name evidence="3" type="ORF">BAU18_001906</name>
</gene>
<organism evidence="3 4">
    <name type="scientific">Enterococcus diestrammenae</name>
    <dbReference type="NCBI Taxonomy" id="1155073"/>
    <lineage>
        <taxon>Bacteria</taxon>
        <taxon>Bacillati</taxon>
        <taxon>Bacillota</taxon>
        <taxon>Bacilli</taxon>
        <taxon>Lactobacillales</taxon>
        <taxon>Enterococcaceae</taxon>
        <taxon>Enterococcus</taxon>
    </lineage>
</organism>
<dbReference type="Gene3D" id="2.20.25.110">
    <property type="entry name" value="S-adenosyl-L-methionine-dependent methyltransferases"/>
    <property type="match status" value="1"/>
</dbReference>
<dbReference type="CDD" id="cd02440">
    <property type="entry name" value="AdoMet_MTases"/>
    <property type="match status" value="1"/>
</dbReference>
<dbReference type="Pfam" id="PF13649">
    <property type="entry name" value="Methyltransf_25"/>
    <property type="match status" value="1"/>
</dbReference>
<reference evidence="3" key="1">
    <citation type="submission" date="2016-06" db="EMBL/GenBank/DDBJ databases">
        <authorList>
            <person name="Van Tyne D."/>
        </authorList>
    </citation>
    <scope>NUCLEOTIDE SEQUENCE</scope>
    <source>
        <strain evidence="3">JM9A</strain>
    </source>
</reference>
<dbReference type="RefSeq" id="WP_161868900.1">
    <property type="nucleotide sequence ID" value="NZ_JBMRGR010000005.1"/>
</dbReference>
<name>A0ABV0F2N2_9ENTE</name>
<feature type="domain" description="Methyltransferase" evidence="2">
    <location>
        <begin position="36"/>
        <end position="131"/>
    </location>
</feature>
<sequence>MAYETFAFVYDEVMDTSLYDKWLAFSKRHLGTKKQVLELACGTGALAVAFAKEGYEVTALDLSEEMLMIASDRAYEAGAEIQFLEGDMLDLVGIGEFEAVTCFSDSICYMEDALHVQQVFDEVYQILAEDGVFIFDVHSQYQVNEVFPEYSYHYQTDDFAFLWESYQDEPDTIQHFLTFFVAEDEVAAGEAPEHFLRKDELHQERTYPQEVYLRMLENAGFSSVESYADFIDSEPNEKSRRWFFVCHK</sequence>
<evidence type="ECO:0000256" key="1">
    <source>
        <dbReference type="ARBA" id="ARBA00022679"/>
    </source>
</evidence>
<reference evidence="3" key="2">
    <citation type="submission" date="2024-02" db="EMBL/GenBank/DDBJ databases">
        <title>The Genome Sequence of Enterococcus diestrammenae JM9A.</title>
        <authorList>
            <person name="Earl A."/>
            <person name="Manson A."/>
            <person name="Gilmore M."/>
            <person name="Sanders J."/>
            <person name="Shea T."/>
            <person name="Howe W."/>
            <person name="Livny J."/>
            <person name="Cuomo C."/>
            <person name="Neafsey D."/>
            <person name="Birren B."/>
        </authorList>
    </citation>
    <scope>NUCLEOTIDE SEQUENCE</scope>
    <source>
        <strain evidence="3">JM9A</strain>
    </source>
</reference>
<dbReference type="EMBL" id="MAEI02000001">
    <property type="protein sequence ID" value="MEO1782313.1"/>
    <property type="molecule type" value="Genomic_DNA"/>
</dbReference>
<protein>
    <recommendedName>
        <fullName evidence="2">Methyltransferase domain-containing protein</fullName>
    </recommendedName>
</protein>
<comment type="caution">
    <text evidence="3">The sequence shown here is derived from an EMBL/GenBank/DDBJ whole genome shotgun (WGS) entry which is preliminary data.</text>
</comment>
<dbReference type="Proteomes" id="UP001429357">
    <property type="component" value="Unassembled WGS sequence"/>
</dbReference>
<dbReference type="Gene3D" id="3.40.50.150">
    <property type="entry name" value="Vaccinia Virus protein VP39"/>
    <property type="match status" value="1"/>
</dbReference>
<dbReference type="PANTHER" id="PTHR43861">
    <property type="entry name" value="TRANS-ACONITATE 2-METHYLTRANSFERASE-RELATED"/>
    <property type="match status" value="1"/>
</dbReference>
<evidence type="ECO:0000259" key="2">
    <source>
        <dbReference type="Pfam" id="PF13649"/>
    </source>
</evidence>
<dbReference type="SUPFAM" id="SSF53335">
    <property type="entry name" value="S-adenosyl-L-methionine-dependent methyltransferases"/>
    <property type="match status" value="1"/>
</dbReference>
<accession>A0ABV0F2N2</accession>
<evidence type="ECO:0000313" key="4">
    <source>
        <dbReference type="Proteomes" id="UP001429357"/>
    </source>
</evidence>
<keyword evidence="4" id="KW-1185">Reference proteome</keyword>